<protein>
    <submittedName>
        <fullName evidence="1">DUF4294 domain-containing protein</fullName>
    </submittedName>
</protein>
<gene>
    <name evidence="1" type="ORF">H9W90_06670</name>
</gene>
<proteinExistence type="predicted"/>
<name>A0A7G9LDU0_9FLAO</name>
<dbReference type="Proteomes" id="UP000515808">
    <property type="component" value="Chromosome"/>
</dbReference>
<evidence type="ECO:0000313" key="2">
    <source>
        <dbReference type="Proteomes" id="UP000515808"/>
    </source>
</evidence>
<dbReference type="RefSeq" id="WP_187483664.1">
    <property type="nucleotide sequence ID" value="NZ_CP060695.1"/>
</dbReference>
<dbReference type="InterPro" id="IPR025636">
    <property type="entry name" value="DUF4294"/>
</dbReference>
<organism evidence="1 2">
    <name type="scientific">Polaribacter pectinis</name>
    <dbReference type="NCBI Taxonomy" id="2738844"/>
    <lineage>
        <taxon>Bacteria</taxon>
        <taxon>Pseudomonadati</taxon>
        <taxon>Bacteroidota</taxon>
        <taxon>Flavobacteriia</taxon>
        <taxon>Flavobacteriales</taxon>
        <taxon>Flavobacteriaceae</taxon>
    </lineage>
</organism>
<dbReference type="KEGG" id="ppec:H9W90_06670"/>
<reference evidence="1 2" key="1">
    <citation type="submission" date="2020-08" db="EMBL/GenBank/DDBJ databases">
        <title>Polaribacter sp. L12M9 isolated from gut of the Korean scallop.</title>
        <authorList>
            <person name="Jeong Y.S."/>
        </authorList>
    </citation>
    <scope>NUCLEOTIDE SEQUENCE [LARGE SCALE GENOMIC DNA]</scope>
    <source>
        <strain evidence="1 2">L12M9</strain>
    </source>
</reference>
<dbReference type="EMBL" id="CP060695">
    <property type="protein sequence ID" value="QNM86789.1"/>
    <property type="molecule type" value="Genomic_DNA"/>
</dbReference>
<dbReference type="AlphaFoldDB" id="A0A7G9LDU0"/>
<keyword evidence="2" id="KW-1185">Reference proteome</keyword>
<evidence type="ECO:0000313" key="1">
    <source>
        <dbReference type="EMBL" id="QNM86789.1"/>
    </source>
</evidence>
<accession>A0A7G9LDU0</accession>
<sequence length="239" mass="28695">MSISFLTFSQKREVDSLPKNLEDYILVKPGDSVVVQLNEFSLLPKHKFNSREDVRYYLWFRRKVYKAYPFAQLASQRLDSLNARLQRIESKSKRRRYTRLVQKYIEGEFTDQIKKMTTTEGRILIKLIHRQTGKTAFENIRQLRSGWKAFWYNTTANIFKLSLKTEYHPETLNEDFLIEDVLQRAFQEDKLEKQKTKLNFDFSKIIVERKAEINVEEYKLMFAKMRKKGKVRTKAKDQN</sequence>
<dbReference type="Pfam" id="PF14127">
    <property type="entry name" value="DUF4294"/>
    <property type="match status" value="1"/>
</dbReference>